<gene>
    <name evidence="2" type="ORF">X975_02576</name>
</gene>
<keyword evidence="1" id="KW-1133">Transmembrane helix</keyword>
<dbReference type="STRING" id="407821.A0A087URQ0"/>
<proteinExistence type="predicted"/>
<keyword evidence="3" id="KW-1185">Reference proteome</keyword>
<sequence length="125" mass="14030">MCCYGLNQAHHDSILTYVKIVIIIYLIMYKLCLCYLSLYCLHIATAATEVTDCSTNCESSVYWFQDLFNGLSDNNRYQTWILSILASCVIGLTGIVPLIIFVPSKELNYQGGSKLLRLLLSFAVG</sequence>
<dbReference type="OrthoDB" id="6422018at2759"/>
<keyword evidence="1" id="KW-0472">Membrane</keyword>
<feature type="non-terminal residue" evidence="2">
    <location>
        <position position="125"/>
    </location>
</feature>
<name>A0A087URQ0_STEMI</name>
<feature type="transmembrane region" description="Helical" evidence="1">
    <location>
        <begin position="20"/>
        <end position="44"/>
    </location>
</feature>
<dbReference type="EMBL" id="KK121233">
    <property type="protein sequence ID" value="KFM80039.1"/>
    <property type="molecule type" value="Genomic_DNA"/>
</dbReference>
<accession>A0A087URQ0</accession>
<evidence type="ECO:0000256" key="1">
    <source>
        <dbReference type="SAM" id="Phobius"/>
    </source>
</evidence>
<feature type="transmembrane region" description="Helical" evidence="1">
    <location>
        <begin position="80"/>
        <end position="102"/>
    </location>
</feature>
<reference evidence="2 3" key="1">
    <citation type="submission" date="2013-11" db="EMBL/GenBank/DDBJ databases">
        <title>Genome sequencing of Stegodyphus mimosarum.</title>
        <authorList>
            <person name="Bechsgaard J."/>
        </authorList>
    </citation>
    <scope>NUCLEOTIDE SEQUENCE [LARGE SCALE GENOMIC DNA]</scope>
</reference>
<evidence type="ECO:0000313" key="2">
    <source>
        <dbReference type="EMBL" id="KFM80039.1"/>
    </source>
</evidence>
<organism evidence="2 3">
    <name type="scientific">Stegodyphus mimosarum</name>
    <name type="common">African social velvet spider</name>
    <dbReference type="NCBI Taxonomy" id="407821"/>
    <lineage>
        <taxon>Eukaryota</taxon>
        <taxon>Metazoa</taxon>
        <taxon>Ecdysozoa</taxon>
        <taxon>Arthropoda</taxon>
        <taxon>Chelicerata</taxon>
        <taxon>Arachnida</taxon>
        <taxon>Araneae</taxon>
        <taxon>Araneomorphae</taxon>
        <taxon>Entelegynae</taxon>
        <taxon>Eresoidea</taxon>
        <taxon>Eresidae</taxon>
        <taxon>Stegodyphus</taxon>
    </lineage>
</organism>
<evidence type="ECO:0000313" key="3">
    <source>
        <dbReference type="Proteomes" id="UP000054359"/>
    </source>
</evidence>
<dbReference type="AlphaFoldDB" id="A0A087URQ0"/>
<protein>
    <submittedName>
        <fullName evidence="2">Uncharacterized protein</fullName>
    </submittedName>
</protein>
<dbReference type="Proteomes" id="UP000054359">
    <property type="component" value="Unassembled WGS sequence"/>
</dbReference>
<keyword evidence="1" id="KW-0812">Transmembrane</keyword>